<comment type="caution">
    <text evidence="3">The sequence shown here is derived from an EMBL/GenBank/DDBJ whole genome shotgun (WGS) entry which is preliminary data.</text>
</comment>
<dbReference type="InterPro" id="IPR028939">
    <property type="entry name" value="P5C_Rdtase_cat_N"/>
</dbReference>
<evidence type="ECO:0000256" key="1">
    <source>
        <dbReference type="ARBA" id="ARBA00023002"/>
    </source>
</evidence>
<dbReference type="SUPFAM" id="SSF51735">
    <property type="entry name" value="NAD(P)-binding Rossmann-fold domains"/>
    <property type="match status" value="1"/>
</dbReference>
<name>A0A5B2VMQ2_9BACT</name>
<dbReference type="Proteomes" id="UP000324611">
    <property type="component" value="Unassembled WGS sequence"/>
</dbReference>
<evidence type="ECO:0000259" key="2">
    <source>
        <dbReference type="Pfam" id="PF03807"/>
    </source>
</evidence>
<organism evidence="3 4">
    <name type="scientific">Chitinophaga agrisoli</name>
    <dbReference type="NCBI Taxonomy" id="2607653"/>
    <lineage>
        <taxon>Bacteria</taxon>
        <taxon>Pseudomonadati</taxon>
        <taxon>Bacteroidota</taxon>
        <taxon>Chitinophagia</taxon>
        <taxon>Chitinophagales</taxon>
        <taxon>Chitinophagaceae</taxon>
        <taxon>Chitinophaga</taxon>
    </lineage>
</organism>
<dbReference type="Pfam" id="PF03807">
    <property type="entry name" value="F420_oxidored"/>
    <property type="match status" value="1"/>
</dbReference>
<proteinExistence type="predicted"/>
<dbReference type="RefSeq" id="WP_149840746.1">
    <property type="nucleotide sequence ID" value="NZ_VUOC01000004.1"/>
</dbReference>
<reference evidence="3 4" key="2">
    <citation type="submission" date="2019-09" db="EMBL/GenBank/DDBJ databases">
        <authorList>
            <person name="Jin C."/>
        </authorList>
    </citation>
    <scope>NUCLEOTIDE SEQUENCE [LARGE SCALE GENOMIC DNA]</scope>
    <source>
        <strain evidence="3 4">BN140078</strain>
    </source>
</reference>
<reference evidence="3 4" key="1">
    <citation type="submission" date="2019-09" db="EMBL/GenBank/DDBJ databases">
        <title>Chitinophaga ginsengihumi sp. nov., isolated from soil of ginseng rhizosphere.</title>
        <authorList>
            <person name="Lee J."/>
        </authorList>
    </citation>
    <scope>NUCLEOTIDE SEQUENCE [LARGE SCALE GENOMIC DNA]</scope>
    <source>
        <strain evidence="3 4">BN140078</strain>
    </source>
</reference>
<keyword evidence="1" id="KW-0560">Oxidoreductase</keyword>
<evidence type="ECO:0000313" key="3">
    <source>
        <dbReference type="EMBL" id="KAA2239567.1"/>
    </source>
</evidence>
<dbReference type="AlphaFoldDB" id="A0A5B2VMQ2"/>
<dbReference type="PANTHER" id="PTHR14239">
    <property type="entry name" value="DUDULIN-RELATED"/>
    <property type="match status" value="1"/>
</dbReference>
<protein>
    <submittedName>
        <fullName evidence="3">NADP oxidoreductase</fullName>
    </submittedName>
</protein>
<accession>A0A5B2VMQ2</accession>
<dbReference type="InterPro" id="IPR036291">
    <property type="entry name" value="NAD(P)-bd_dom_sf"/>
</dbReference>
<dbReference type="GO" id="GO:0016491">
    <property type="term" value="F:oxidoreductase activity"/>
    <property type="evidence" value="ECO:0007669"/>
    <property type="project" value="UniProtKB-KW"/>
</dbReference>
<dbReference type="Gene3D" id="3.40.50.720">
    <property type="entry name" value="NAD(P)-binding Rossmann-like Domain"/>
    <property type="match status" value="1"/>
</dbReference>
<evidence type="ECO:0000313" key="4">
    <source>
        <dbReference type="Proteomes" id="UP000324611"/>
    </source>
</evidence>
<feature type="domain" description="Pyrroline-5-carboxylate reductase catalytic N-terminal" evidence="2">
    <location>
        <begin position="5"/>
        <end position="89"/>
    </location>
</feature>
<gene>
    <name evidence="3" type="ORF">F0L74_25560</name>
</gene>
<dbReference type="InterPro" id="IPR051267">
    <property type="entry name" value="STEAP_metalloreductase"/>
</dbReference>
<dbReference type="EMBL" id="VUOC01000004">
    <property type="protein sequence ID" value="KAA2239567.1"/>
    <property type="molecule type" value="Genomic_DNA"/>
</dbReference>
<keyword evidence="4" id="KW-1185">Reference proteome</keyword>
<sequence>MKKTFGIIGAGNIAKAVAAHLIKAGYPVMISSRKNPEELKGTVPGATTGTPAQAAQADIVILAMPWSQLSTLKDLTNWHNRIVLDATNHFVTYAPDFQLDNIGDRASSEVVLDHIPGARLVKAFNTLYFKVLELDPQEPAGKRVLFISGNHADTNKEIAEIIETLGFSVVNLGSLATGGKLQQAKGPLAALNLLRKA</sequence>